<dbReference type="OrthoDB" id="2013610at2759"/>
<dbReference type="PROSITE" id="PS50994">
    <property type="entry name" value="INTEGRASE"/>
    <property type="match status" value="1"/>
</dbReference>
<dbReference type="InterPro" id="IPR021109">
    <property type="entry name" value="Peptidase_aspartic_dom_sf"/>
</dbReference>
<dbReference type="Pfam" id="PF00665">
    <property type="entry name" value="rve"/>
    <property type="match status" value="1"/>
</dbReference>
<evidence type="ECO:0000259" key="6">
    <source>
        <dbReference type="PROSITE" id="PS50994"/>
    </source>
</evidence>
<keyword evidence="4" id="KW-0255">Endonuclease</keyword>
<evidence type="ECO:0000256" key="1">
    <source>
        <dbReference type="ARBA" id="ARBA00022679"/>
    </source>
</evidence>
<dbReference type="SUPFAM" id="SSF50630">
    <property type="entry name" value="Acid proteases"/>
    <property type="match status" value="1"/>
</dbReference>
<keyword evidence="8" id="KW-1185">Reference proteome</keyword>
<dbReference type="Gramene" id="GBG78890">
    <property type="protein sequence ID" value="GBG78890"/>
    <property type="gene ID" value="CBR_g28605"/>
</dbReference>
<sequence>MLCTLDVSEALEDLEGEWSNKDPRESWAALKKGPRGEHFVVEVDVGGRKCGAFIDTGSTRNYISRNCLERLHLQDRVRHLSRPVASTLANKERMIVTDYLKDVVCTFSYGGGELNHKISFLVTNDLPFDMLLGMYYLDIAKPQFDWDKKVLKQELPDGRTVRMTKFKASSIVDTYGCLCASAFYNYYKQNQEEGIMLDDAKKYVETCQVCQREKPRTQAPLGLLKPLPIPDGPGLSVSMDFMDTLVTSKSGKRHIFIIIDRFTKYARLVPMPETARTEYIIKLFKDNWVRDFGLPKTIISDRDVRFTSELWKKTAEQMGSQLQMTSGNHPKANGQAEQMNRVVQHLLRHYIKPSHDDWDEQLPLIANLYNNAIHSSTGVSRNQLHLGWKPRSALDFLLPENRPAATPGTLEYGVQYEKLLQEAVEHMKKAPQAIIAVENQHRRQSTFQGGERVWVKASPISFDWRGAWLALTSVRTEIDDVSELVESAELEGEGGGGGGEGGVGGVEKDEDVEDGEEEDVEDQREEDADVEEDEAEEEEGEEGDEEEEDDDEGKADDIDREHEKNDDKHP</sequence>
<dbReference type="GO" id="GO:0003676">
    <property type="term" value="F:nucleic acid binding"/>
    <property type="evidence" value="ECO:0007669"/>
    <property type="project" value="InterPro"/>
</dbReference>
<dbReference type="InterPro" id="IPR001584">
    <property type="entry name" value="Integrase_cat-core"/>
</dbReference>
<keyword evidence="3" id="KW-0540">Nuclease</keyword>
<evidence type="ECO:0000256" key="3">
    <source>
        <dbReference type="ARBA" id="ARBA00022722"/>
    </source>
</evidence>
<organism evidence="7 8">
    <name type="scientific">Chara braunii</name>
    <name type="common">Braun's stonewort</name>
    <dbReference type="NCBI Taxonomy" id="69332"/>
    <lineage>
        <taxon>Eukaryota</taxon>
        <taxon>Viridiplantae</taxon>
        <taxon>Streptophyta</taxon>
        <taxon>Charophyceae</taxon>
        <taxon>Charales</taxon>
        <taxon>Characeae</taxon>
        <taxon>Chara</taxon>
    </lineage>
</organism>
<reference evidence="7 8" key="1">
    <citation type="journal article" date="2018" name="Cell">
        <title>The Chara Genome: Secondary Complexity and Implications for Plant Terrestrialization.</title>
        <authorList>
            <person name="Nishiyama T."/>
            <person name="Sakayama H."/>
            <person name="Vries J.D."/>
            <person name="Buschmann H."/>
            <person name="Saint-Marcoux D."/>
            <person name="Ullrich K.K."/>
            <person name="Haas F.B."/>
            <person name="Vanderstraeten L."/>
            <person name="Becker D."/>
            <person name="Lang D."/>
            <person name="Vosolsobe S."/>
            <person name="Rombauts S."/>
            <person name="Wilhelmsson P.K.I."/>
            <person name="Janitza P."/>
            <person name="Kern R."/>
            <person name="Heyl A."/>
            <person name="Rumpler F."/>
            <person name="Villalobos L.I.A.C."/>
            <person name="Clay J.M."/>
            <person name="Skokan R."/>
            <person name="Toyoda A."/>
            <person name="Suzuki Y."/>
            <person name="Kagoshima H."/>
            <person name="Schijlen E."/>
            <person name="Tajeshwar N."/>
            <person name="Catarino B."/>
            <person name="Hetherington A.J."/>
            <person name="Saltykova A."/>
            <person name="Bonnot C."/>
            <person name="Breuninger H."/>
            <person name="Symeonidi A."/>
            <person name="Radhakrishnan G.V."/>
            <person name="Van Nieuwerburgh F."/>
            <person name="Deforce D."/>
            <person name="Chang C."/>
            <person name="Karol K.G."/>
            <person name="Hedrich R."/>
            <person name="Ulvskov P."/>
            <person name="Glockner G."/>
            <person name="Delwiche C.F."/>
            <person name="Petrasek J."/>
            <person name="Van de Peer Y."/>
            <person name="Friml J."/>
            <person name="Beilby M."/>
            <person name="Dolan L."/>
            <person name="Kohara Y."/>
            <person name="Sugano S."/>
            <person name="Fujiyama A."/>
            <person name="Delaux P.-M."/>
            <person name="Quint M."/>
            <person name="TheiBen G."/>
            <person name="Hagemann M."/>
            <person name="Harholt J."/>
            <person name="Dunand C."/>
            <person name="Zachgo S."/>
            <person name="Langdale J."/>
            <person name="Maumus F."/>
            <person name="Straeten D.V.D."/>
            <person name="Gould S.B."/>
            <person name="Rensing S.A."/>
        </authorList>
    </citation>
    <scope>NUCLEOTIDE SEQUENCE [LARGE SCALE GENOMIC DNA]</scope>
    <source>
        <strain evidence="7 8">S276</strain>
    </source>
</reference>
<dbReference type="EMBL" id="BFEA01000306">
    <property type="protein sequence ID" value="GBG78890.1"/>
    <property type="molecule type" value="Genomic_DNA"/>
</dbReference>
<dbReference type="PANTHER" id="PTHR37984">
    <property type="entry name" value="PROTEIN CBG26694"/>
    <property type="match status" value="1"/>
</dbReference>
<dbReference type="GO" id="GO:0015074">
    <property type="term" value="P:DNA integration"/>
    <property type="evidence" value="ECO:0007669"/>
    <property type="project" value="InterPro"/>
</dbReference>
<proteinExistence type="predicted"/>
<keyword evidence="2" id="KW-0548">Nucleotidyltransferase</keyword>
<protein>
    <recommendedName>
        <fullName evidence="6">Integrase catalytic domain-containing protein</fullName>
    </recommendedName>
</protein>
<evidence type="ECO:0000256" key="2">
    <source>
        <dbReference type="ARBA" id="ARBA00022695"/>
    </source>
</evidence>
<evidence type="ECO:0000256" key="4">
    <source>
        <dbReference type="ARBA" id="ARBA00022759"/>
    </source>
</evidence>
<feature type="compositionally biased region" description="Gly residues" evidence="5">
    <location>
        <begin position="493"/>
        <end position="505"/>
    </location>
</feature>
<feature type="domain" description="Integrase catalytic" evidence="6">
    <location>
        <begin position="229"/>
        <end position="389"/>
    </location>
</feature>
<evidence type="ECO:0000313" key="8">
    <source>
        <dbReference type="Proteomes" id="UP000265515"/>
    </source>
</evidence>
<accession>A0A388L9A7</accession>
<keyword evidence="1" id="KW-0808">Transferase</keyword>
<gene>
    <name evidence="7" type="ORF">CBR_g28605</name>
</gene>
<dbReference type="Gene3D" id="3.30.420.10">
    <property type="entry name" value="Ribonuclease H-like superfamily/Ribonuclease H"/>
    <property type="match status" value="1"/>
</dbReference>
<dbReference type="InterPro" id="IPR036397">
    <property type="entry name" value="RNaseH_sf"/>
</dbReference>
<dbReference type="InterPro" id="IPR012337">
    <property type="entry name" value="RNaseH-like_sf"/>
</dbReference>
<dbReference type="InterPro" id="IPR050951">
    <property type="entry name" value="Retrovirus_Pol_polyprotein"/>
</dbReference>
<dbReference type="GO" id="GO:0016779">
    <property type="term" value="F:nucleotidyltransferase activity"/>
    <property type="evidence" value="ECO:0007669"/>
    <property type="project" value="UniProtKB-KW"/>
</dbReference>
<name>A0A388L9A7_CHABU</name>
<feature type="compositionally biased region" description="Acidic residues" evidence="5">
    <location>
        <begin position="508"/>
        <end position="554"/>
    </location>
</feature>
<dbReference type="AlphaFoldDB" id="A0A388L9A7"/>
<dbReference type="CDD" id="cd00303">
    <property type="entry name" value="retropepsin_like"/>
    <property type="match status" value="1"/>
</dbReference>
<dbReference type="GO" id="GO:0004519">
    <property type="term" value="F:endonuclease activity"/>
    <property type="evidence" value="ECO:0007669"/>
    <property type="project" value="UniProtKB-KW"/>
</dbReference>
<dbReference type="Proteomes" id="UP000265515">
    <property type="component" value="Unassembled WGS sequence"/>
</dbReference>
<feature type="region of interest" description="Disordered" evidence="5">
    <location>
        <begin position="487"/>
        <end position="570"/>
    </location>
</feature>
<dbReference type="SUPFAM" id="SSF53098">
    <property type="entry name" value="Ribonuclease H-like"/>
    <property type="match status" value="1"/>
</dbReference>
<dbReference type="PANTHER" id="PTHR37984:SF5">
    <property type="entry name" value="PROTEIN NYNRIN-LIKE"/>
    <property type="match status" value="1"/>
</dbReference>
<keyword evidence="4" id="KW-0378">Hydrolase</keyword>
<dbReference type="Pfam" id="PF13975">
    <property type="entry name" value="gag-asp_proteas"/>
    <property type="match status" value="1"/>
</dbReference>
<evidence type="ECO:0000256" key="5">
    <source>
        <dbReference type="SAM" id="MobiDB-lite"/>
    </source>
</evidence>
<dbReference type="Gene3D" id="2.40.70.10">
    <property type="entry name" value="Acid Proteases"/>
    <property type="match status" value="1"/>
</dbReference>
<comment type="caution">
    <text evidence="7">The sequence shown here is derived from an EMBL/GenBank/DDBJ whole genome shotgun (WGS) entry which is preliminary data.</text>
</comment>
<feature type="compositionally biased region" description="Basic and acidic residues" evidence="5">
    <location>
        <begin position="555"/>
        <end position="570"/>
    </location>
</feature>
<evidence type="ECO:0000313" key="7">
    <source>
        <dbReference type="EMBL" id="GBG78890.1"/>
    </source>
</evidence>